<feature type="non-terminal residue" evidence="1">
    <location>
        <position position="1"/>
    </location>
</feature>
<dbReference type="EMBL" id="KZ613568">
    <property type="protein sequence ID" value="PMD12061.1"/>
    <property type="molecule type" value="Genomic_DNA"/>
</dbReference>
<dbReference type="AlphaFoldDB" id="A0A2J6PDD3"/>
<accession>A0A2J6PDD3</accession>
<protein>
    <submittedName>
        <fullName evidence="1">Uncharacterized protein</fullName>
    </submittedName>
</protein>
<organism evidence="1 2">
    <name type="scientific">Hyaloscypha hepaticicola</name>
    <dbReference type="NCBI Taxonomy" id="2082293"/>
    <lineage>
        <taxon>Eukaryota</taxon>
        <taxon>Fungi</taxon>
        <taxon>Dikarya</taxon>
        <taxon>Ascomycota</taxon>
        <taxon>Pezizomycotina</taxon>
        <taxon>Leotiomycetes</taxon>
        <taxon>Helotiales</taxon>
        <taxon>Hyaloscyphaceae</taxon>
        <taxon>Hyaloscypha</taxon>
    </lineage>
</organism>
<dbReference type="OrthoDB" id="4485682at2759"/>
<dbReference type="Proteomes" id="UP000235672">
    <property type="component" value="Unassembled WGS sequence"/>
</dbReference>
<name>A0A2J6PDD3_9HELO</name>
<gene>
    <name evidence="1" type="ORF">NA56DRAFT_587799</name>
</gene>
<keyword evidence="2" id="KW-1185">Reference proteome</keyword>
<evidence type="ECO:0000313" key="2">
    <source>
        <dbReference type="Proteomes" id="UP000235672"/>
    </source>
</evidence>
<reference evidence="1 2" key="1">
    <citation type="submission" date="2016-05" db="EMBL/GenBank/DDBJ databases">
        <title>A degradative enzymes factory behind the ericoid mycorrhizal symbiosis.</title>
        <authorList>
            <consortium name="DOE Joint Genome Institute"/>
            <person name="Martino E."/>
            <person name="Morin E."/>
            <person name="Grelet G."/>
            <person name="Kuo A."/>
            <person name="Kohler A."/>
            <person name="Daghino S."/>
            <person name="Barry K."/>
            <person name="Choi C."/>
            <person name="Cichocki N."/>
            <person name="Clum A."/>
            <person name="Copeland A."/>
            <person name="Hainaut M."/>
            <person name="Haridas S."/>
            <person name="Labutti K."/>
            <person name="Lindquist E."/>
            <person name="Lipzen A."/>
            <person name="Khouja H.-R."/>
            <person name="Murat C."/>
            <person name="Ohm R."/>
            <person name="Olson A."/>
            <person name="Spatafora J."/>
            <person name="Veneault-Fourrey C."/>
            <person name="Henrissat B."/>
            <person name="Grigoriev I."/>
            <person name="Martin F."/>
            <person name="Perotto S."/>
        </authorList>
    </citation>
    <scope>NUCLEOTIDE SEQUENCE [LARGE SCALE GENOMIC DNA]</scope>
    <source>
        <strain evidence="1 2">UAMH 7357</strain>
    </source>
</reference>
<sequence>SPKYSSSELSLDLKSFPLIYEKTQCIFFYISKNKKKTFSQPVKIIDRIESHLYKEPGLTIACRYPVYEASKKVLETVDKFKRYIKEVHNILLRGS</sequence>
<evidence type="ECO:0000313" key="1">
    <source>
        <dbReference type="EMBL" id="PMD12061.1"/>
    </source>
</evidence>
<proteinExistence type="predicted"/>